<keyword evidence="1 2" id="KW-0732">Signal</keyword>
<keyword evidence="5" id="KW-1185">Reference proteome</keyword>
<dbReference type="RefSeq" id="WP_379940414.1">
    <property type="nucleotide sequence ID" value="NZ_JBHTIB010000008.1"/>
</dbReference>
<comment type="caution">
    <text evidence="4">The sequence shown here is derived from an EMBL/GenBank/DDBJ whole genome shotgun (WGS) entry which is preliminary data.</text>
</comment>
<feature type="chain" id="PRO_5047304962" evidence="2">
    <location>
        <begin position="19"/>
        <end position="414"/>
    </location>
</feature>
<organism evidence="4 5">
    <name type="scientific">Mariniflexile aquimaris</name>
    <dbReference type="NCBI Taxonomy" id="881009"/>
    <lineage>
        <taxon>Bacteria</taxon>
        <taxon>Pseudomonadati</taxon>
        <taxon>Bacteroidota</taxon>
        <taxon>Flavobacteriia</taxon>
        <taxon>Flavobacteriales</taxon>
        <taxon>Flavobacteriaceae</taxon>
        <taxon>Mariniflexile</taxon>
    </lineage>
</organism>
<dbReference type="Pfam" id="PF18962">
    <property type="entry name" value="Por_Secre_tail"/>
    <property type="match status" value="1"/>
</dbReference>
<protein>
    <submittedName>
        <fullName evidence="4">T9SS type A sorting domain-containing protein</fullName>
    </submittedName>
</protein>
<dbReference type="InterPro" id="IPR026444">
    <property type="entry name" value="Secre_tail"/>
</dbReference>
<reference evidence="5" key="1">
    <citation type="journal article" date="2019" name="Int. J. Syst. Evol. Microbiol.">
        <title>The Global Catalogue of Microorganisms (GCM) 10K type strain sequencing project: providing services to taxonomists for standard genome sequencing and annotation.</title>
        <authorList>
            <consortium name="The Broad Institute Genomics Platform"/>
            <consortium name="The Broad Institute Genome Sequencing Center for Infectious Disease"/>
            <person name="Wu L."/>
            <person name="Ma J."/>
        </authorList>
    </citation>
    <scope>NUCLEOTIDE SEQUENCE [LARGE SCALE GENOMIC DNA]</scope>
    <source>
        <strain evidence="5">CCUG 60529</strain>
    </source>
</reference>
<gene>
    <name evidence="4" type="ORF">ACFQ0I_06150</name>
</gene>
<dbReference type="EMBL" id="JBHTIB010000008">
    <property type="protein sequence ID" value="MFD0835338.1"/>
    <property type="molecule type" value="Genomic_DNA"/>
</dbReference>
<evidence type="ECO:0000313" key="4">
    <source>
        <dbReference type="EMBL" id="MFD0835338.1"/>
    </source>
</evidence>
<dbReference type="NCBIfam" id="TIGR04183">
    <property type="entry name" value="Por_Secre_tail"/>
    <property type="match status" value="1"/>
</dbReference>
<dbReference type="Proteomes" id="UP001597011">
    <property type="component" value="Unassembled WGS sequence"/>
</dbReference>
<feature type="domain" description="Secretion system C-terminal sorting" evidence="3">
    <location>
        <begin position="344"/>
        <end position="413"/>
    </location>
</feature>
<sequence length="414" mass="43323">MKKTLLSFGLLATSLIFAQSQQVIGEFPTMDGGMEAQTATTTIPGMSSNSANNFTEWTVSGTSATSIGKRSIINNAATARTGNKFGVIALASDPATTSTNCRLQAPANPTGNLLQYNQDYVVQFYYKTSVDPSILGENGENVVTGALYPGGVSYGSANTRSTTAHIADTWVKYTEIVSGVTPGSSTNTNTASFASVRLAVATTKTYSADVNVDDFVVYTGNTIDNTAPNAATAGTYNTSGTIGWTAPSGGVDGGGYVVVKYASMPAANDDPNQNGIYQVGNTVTGSVSGTVVYIGTATTFNDTYTSGTYYKIYAVDKAFNYADELIVSDATLGISKNQIEGLNIYPNPAKDYITVESKSVKISSVAMYNLLGAQVISEKALINSRLNVSGLAKGIYMLKVNAEGASTTKKIVIE</sequence>
<evidence type="ECO:0000313" key="5">
    <source>
        <dbReference type="Proteomes" id="UP001597011"/>
    </source>
</evidence>
<evidence type="ECO:0000259" key="3">
    <source>
        <dbReference type="Pfam" id="PF18962"/>
    </source>
</evidence>
<feature type="signal peptide" evidence="2">
    <location>
        <begin position="1"/>
        <end position="18"/>
    </location>
</feature>
<name>A0ABW3BR99_9FLAO</name>
<proteinExistence type="predicted"/>
<evidence type="ECO:0000256" key="1">
    <source>
        <dbReference type="ARBA" id="ARBA00022729"/>
    </source>
</evidence>
<accession>A0ABW3BR99</accession>
<evidence type="ECO:0000256" key="2">
    <source>
        <dbReference type="SAM" id="SignalP"/>
    </source>
</evidence>